<dbReference type="Proteomes" id="UP000261031">
    <property type="component" value="Unassembled WGS sequence"/>
</dbReference>
<proteinExistence type="predicted"/>
<evidence type="ECO:0000313" key="1">
    <source>
        <dbReference type="EMBL" id="RGP00875.1"/>
    </source>
</evidence>
<comment type="caution">
    <text evidence="1">The sequence shown here is derived from an EMBL/GenBank/DDBJ whole genome shotgun (WGS) entry which is preliminary data.</text>
</comment>
<dbReference type="RefSeq" id="WP_117612495.1">
    <property type="nucleotide sequence ID" value="NZ_CP079235.1"/>
</dbReference>
<protein>
    <submittedName>
        <fullName evidence="1">Uncharacterized protein</fullName>
    </submittedName>
</protein>
<accession>A0A3E5HGH8</accession>
<reference evidence="1 2" key="1">
    <citation type="submission" date="2018-08" db="EMBL/GenBank/DDBJ databases">
        <title>A genome reference for cultivated species of the human gut microbiota.</title>
        <authorList>
            <person name="Zou Y."/>
            <person name="Xue W."/>
            <person name="Luo G."/>
        </authorList>
    </citation>
    <scope>NUCLEOTIDE SEQUENCE [LARGE SCALE GENOMIC DNA]</scope>
    <source>
        <strain evidence="1 2">OF05-12</strain>
    </source>
</reference>
<organism evidence="1 2">
    <name type="scientific">Bifidobacterium pseudocatenulatum</name>
    <dbReference type="NCBI Taxonomy" id="28026"/>
    <lineage>
        <taxon>Bacteria</taxon>
        <taxon>Bacillati</taxon>
        <taxon>Actinomycetota</taxon>
        <taxon>Actinomycetes</taxon>
        <taxon>Bifidobacteriales</taxon>
        <taxon>Bifidobacteriaceae</taxon>
        <taxon>Bifidobacterium</taxon>
    </lineage>
</organism>
<name>A0A3E5HGH8_BIFPS</name>
<dbReference type="EMBL" id="QSWD01000011">
    <property type="protein sequence ID" value="RGP00875.1"/>
    <property type="molecule type" value="Genomic_DNA"/>
</dbReference>
<gene>
    <name evidence="1" type="ORF">DXA79_10155</name>
</gene>
<evidence type="ECO:0000313" key="2">
    <source>
        <dbReference type="Proteomes" id="UP000261031"/>
    </source>
</evidence>
<dbReference type="AlphaFoldDB" id="A0A3E5HGH8"/>
<sequence>MERIETIDLKTETEALEAGHGITLYTFDEYDRLMHYAHIVASTPKERADGYSGYFLTIFKGGGDMRRFAPDDGDDYPDLESTLASVKTIWPDTPIWWEHDGSVPGVDDGITFDELRGADMLAAARRRLENEMRPRGIEPDGEQAVKDAQTIRQAGLDAITPSFFELFEDYIAEEDSQLSADDVELEARTAWMREMYRTMLRTMKN</sequence>